<sequence>MKVKVLASLRNCCKAGAVAWKKMNSTVWLALCLLVAMAQQAHAIDLFATGKQLIDDTLGSKSTIVWVLYILEALGATYSYIKTKNLAIFGGIVAVMIYLNVVFGIIPS</sequence>
<evidence type="ECO:0000256" key="2">
    <source>
        <dbReference type="SAM" id="SignalP"/>
    </source>
</evidence>
<dbReference type="AlphaFoldDB" id="A0A1X1EKL5"/>
<feature type="chain" id="PRO_5013321316" evidence="2">
    <location>
        <begin position="44"/>
        <end position="108"/>
    </location>
</feature>
<keyword evidence="4" id="KW-1185">Reference proteome</keyword>
<keyword evidence="1" id="KW-0812">Transmembrane</keyword>
<dbReference type="EMBL" id="MLJI01000002">
    <property type="protein sequence ID" value="ORM89477.1"/>
    <property type="molecule type" value="Genomic_DNA"/>
</dbReference>
<feature type="signal peptide" evidence="2">
    <location>
        <begin position="1"/>
        <end position="43"/>
    </location>
</feature>
<evidence type="ECO:0000313" key="3">
    <source>
        <dbReference type="EMBL" id="ORM89477.1"/>
    </source>
</evidence>
<reference evidence="3 4" key="1">
    <citation type="journal article" date="2017" name="Antonie Van Leeuwenhoek">
        <title>Phylogenomic resolution of the bacterial genus Pantoea and its relationship with Erwinia and Tatumella.</title>
        <authorList>
            <person name="Palmer M."/>
            <person name="Steenkamp E.T."/>
            <person name="Coetzee M.P."/>
            <person name="Chan W.Y."/>
            <person name="van Zyl E."/>
            <person name="De Maayer P."/>
            <person name="Coutinho T.A."/>
            <person name="Blom J."/>
            <person name="Smits T.H."/>
            <person name="Duffy B."/>
            <person name="Venter S.N."/>
        </authorList>
    </citation>
    <scope>NUCLEOTIDE SEQUENCE [LARGE SCALE GENOMIC DNA]</scope>
    <source>
        <strain evidence="3 4">LMG 2657</strain>
    </source>
</reference>
<accession>A0A1X1EKL5</accession>
<gene>
    <name evidence="3" type="ORF">HA50_22885</name>
</gene>
<proteinExistence type="predicted"/>
<organism evidence="3 4">
    <name type="scientific">Pantoea cypripedii</name>
    <name type="common">Pectobacterium cypripedii</name>
    <name type="synonym">Erwinia cypripedii</name>
    <dbReference type="NCBI Taxonomy" id="55209"/>
    <lineage>
        <taxon>Bacteria</taxon>
        <taxon>Pseudomonadati</taxon>
        <taxon>Pseudomonadota</taxon>
        <taxon>Gammaproteobacteria</taxon>
        <taxon>Enterobacterales</taxon>
        <taxon>Erwiniaceae</taxon>
        <taxon>Pantoea</taxon>
    </lineage>
</organism>
<feature type="transmembrane region" description="Helical" evidence="1">
    <location>
        <begin position="86"/>
        <end position="106"/>
    </location>
</feature>
<dbReference type="Proteomes" id="UP000193749">
    <property type="component" value="Unassembled WGS sequence"/>
</dbReference>
<keyword evidence="1" id="KW-0472">Membrane</keyword>
<dbReference type="RefSeq" id="WP_084879190.1">
    <property type="nucleotide sequence ID" value="NZ_JAGGMY010000002.1"/>
</dbReference>
<name>A0A1X1EKL5_PANCY</name>
<feature type="transmembrane region" description="Helical" evidence="1">
    <location>
        <begin position="63"/>
        <end position="81"/>
    </location>
</feature>
<evidence type="ECO:0000313" key="4">
    <source>
        <dbReference type="Proteomes" id="UP000193749"/>
    </source>
</evidence>
<dbReference type="STRING" id="55209.HA50_22885"/>
<comment type="caution">
    <text evidence="3">The sequence shown here is derived from an EMBL/GenBank/DDBJ whole genome shotgun (WGS) entry which is preliminary data.</text>
</comment>
<dbReference type="OrthoDB" id="6540644at2"/>
<protein>
    <submittedName>
        <fullName evidence="3">Uncharacterized protein</fullName>
    </submittedName>
</protein>
<evidence type="ECO:0000256" key="1">
    <source>
        <dbReference type="SAM" id="Phobius"/>
    </source>
</evidence>
<keyword evidence="1" id="KW-1133">Transmembrane helix</keyword>
<keyword evidence="2" id="KW-0732">Signal</keyword>